<evidence type="ECO:0000256" key="5">
    <source>
        <dbReference type="ARBA" id="ARBA00023242"/>
    </source>
</evidence>
<dbReference type="PANTHER" id="PTHR15263">
    <property type="entry name" value="I-KAPPA-B-LIKE PROTEIN IKBL"/>
    <property type="match status" value="1"/>
</dbReference>
<feature type="region of interest" description="Disordered" evidence="6">
    <location>
        <begin position="80"/>
        <end position="112"/>
    </location>
</feature>
<dbReference type="GO" id="GO:0005634">
    <property type="term" value="C:nucleus"/>
    <property type="evidence" value="ECO:0007669"/>
    <property type="project" value="UniProtKB-SubCell"/>
</dbReference>
<feature type="non-terminal residue" evidence="7">
    <location>
        <position position="182"/>
    </location>
</feature>
<keyword evidence="5" id="KW-0539">Nucleus</keyword>
<dbReference type="InterPro" id="IPR038753">
    <property type="entry name" value="NFKBIL1"/>
</dbReference>
<reference evidence="8" key="1">
    <citation type="submission" date="2016-02" db="EMBL/GenBank/DDBJ databases">
        <title>Draft genome sequence of Microdochium bolleyi, a fungal endophyte of beachgrass.</title>
        <authorList>
            <consortium name="DOE Joint Genome Institute"/>
            <person name="David A.S."/>
            <person name="May G."/>
            <person name="Haridas S."/>
            <person name="Lim J."/>
            <person name="Wang M."/>
            <person name="Labutti K."/>
            <person name="Lipzen A."/>
            <person name="Barry K."/>
            <person name="Grigoriev I.V."/>
        </authorList>
    </citation>
    <scope>NUCLEOTIDE SEQUENCE [LARGE SCALE GENOMIC DNA]</scope>
    <source>
        <strain evidence="8">J235TASD1</strain>
    </source>
</reference>
<evidence type="ECO:0000256" key="1">
    <source>
        <dbReference type="ARBA" id="ARBA00004123"/>
    </source>
</evidence>
<evidence type="ECO:0000256" key="6">
    <source>
        <dbReference type="SAM" id="MobiDB-lite"/>
    </source>
</evidence>
<keyword evidence="4" id="KW-0040">ANK repeat</keyword>
<proteinExistence type="predicted"/>
<feature type="region of interest" description="Disordered" evidence="6">
    <location>
        <begin position="30"/>
        <end position="64"/>
    </location>
</feature>
<dbReference type="InParanoid" id="A0A136JKC0"/>
<keyword evidence="8" id="KW-1185">Reference proteome</keyword>
<evidence type="ECO:0000313" key="7">
    <source>
        <dbReference type="EMBL" id="KXJ97590.1"/>
    </source>
</evidence>
<keyword evidence="2" id="KW-0597">Phosphoprotein</keyword>
<evidence type="ECO:0000256" key="3">
    <source>
        <dbReference type="ARBA" id="ARBA00022737"/>
    </source>
</evidence>
<accession>A0A136JKC0</accession>
<name>A0A136JKC0_9PEZI</name>
<evidence type="ECO:0000256" key="2">
    <source>
        <dbReference type="ARBA" id="ARBA00022553"/>
    </source>
</evidence>
<dbReference type="PANTHER" id="PTHR15263:SF1">
    <property type="entry name" value="NF-KAPPA-B INHIBITOR-LIKE PROTEIN 1"/>
    <property type="match status" value="1"/>
</dbReference>
<organism evidence="7 8">
    <name type="scientific">Microdochium bolleyi</name>
    <dbReference type="NCBI Taxonomy" id="196109"/>
    <lineage>
        <taxon>Eukaryota</taxon>
        <taxon>Fungi</taxon>
        <taxon>Dikarya</taxon>
        <taxon>Ascomycota</taxon>
        <taxon>Pezizomycotina</taxon>
        <taxon>Sordariomycetes</taxon>
        <taxon>Xylariomycetidae</taxon>
        <taxon>Xylariales</taxon>
        <taxon>Microdochiaceae</taxon>
        <taxon>Microdochium</taxon>
    </lineage>
</organism>
<dbReference type="GO" id="GO:0043124">
    <property type="term" value="P:negative regulation of canonical NF-kappaB signal transduction"/>
    <property type="evidence" value="ECO:0007669"/>
    <property type="project" value="InterPro"/>
</dbReference>
<dbReference type="AlphaFoldDB" id="A0A136JKC0"/>
<comment type="subcellular location">
    <subcellularLocation>
        <location evidence="1">Nucleus</location>
    </subcellularLocation>
</comment>
<dbReference type="Proteomes" id="UP000070501">
    <property type="component" value="Unassembled WGS sequence"/>
</dbReference>
<feature type="compositionally biased region" description="Gly residues" evidence="6">
    <location>
        <begin position="97"/>
        <end position="108"/>
    </location>
</feature>
<sequence length="182" mass="21260">MDEEEYAAHVRQRMWEKTHEGLLEERARREELRRQKDKERGEAARLTREMERSLRRGEERRRKRVWQDKWERYIEGWEKWSSSNNNNHNTSHENEEGGGSGSGGGGGSADVDSIPWPVESGRQADIEASAVREFFVTAIDPTDVGEAEYLARLKNERVRWHPDKIQQRLGGKVDETVMRNVT</sequence>
<dbReference type="OrthoDB" id="412109at2759"/>
<evidence type="ECO:0000256" key="4">
    <source>
        <dbReference type="ARBA" id="ARBA00023043"/>
    </source>
</evidence>
<dbReference type="STRING" id="196109.A0A136JKC0"/>
<evidence type="ECO:0000313" key="8">
    <source>
        <dbReference type="Proteomes" id="UP000070501"/>
    </source>
</evidence>
<keyword evidence="3" id="KW-0677">Repeat</keyword>
<dbReference type="EMBL" id="KQ964245">
    <property type="protein sequence ID" value="KXJ97590.1"/>
    <property type="molecule type" value="Genomic_DNA"/>
</dbReference>
<protein>
    <submittedName>
        <fullName evidence="7">Uncharacterized protein</fullName>
    </submittedName>
</protein>
<gene>
    <name evidence="7" type="ORF">Micbo1qcDRAFT_156517</name>
</gene>